<name>A0ACC2C3T2_DIPCM</name>
<dbReference type="Proteomes" id="UP001162992">
    <property type="component" value="Chromosome 12"/>
</dbReference>
<evidence type="ECO:0000313" key="1">
    <source>
        <dbReference type="EMBL" id="KAJ7536666.1"/>
    </source>
</evidence>
<sequence length="540" mass="59290">MMEVSAVEAPIKQRSIDQRKAEQGEPECVVCGLYGEYICDETDDDVCSLECKAIVVSQKLSSSSFAVSNPQATSITPSPAVHPIAVRVSISATDECIIVSDGQKKLPEWQPEESMLTIQQIDALRRQIEISLKGDAQPPPILEFSNCKFNPKLQDNLTSAGYETPTPVQMQALPAALKGRDVLVSADTGSGKTLAFLLPIISKSCMIRMWHLSERAHPLAIVLAPTRELAAQVEEQAKALAKGLPFKTALVVGGDAMPQQIYRIKNGVELIVGTPGRLIDLLSKHDVSLEDVCMLVLDEVDCMLERGFRDQVMQIVQALYQPQIMLFSATIPPAIESFAATILKQPLLISAGRPSLPNKAIRQTVIWVECKSKKKKLFEILQSSNHFQPPAVIFVNSRMGADLLAEAIQTVTGLRAAALHGEKSMQERRHILKAFLLGEQPVIVATGVLGRGLDLLRATQVIIFDMPNSLEEYVHQIGRASRLGIPGSAIVFINNDSKVLFKGFIKLLRETQVFIPPELSNSPYAHSAYAVAYNSKKRRR</sequence>
<protein>
    <submittedName>
        <fullName evidence="1">Uncharacterized protein</fullName>
    </submittedName>
</protein>
<dbReference type="EMBL" id="CM055103">
    <property type="protein sequence ID" value="KAJ7536666.1"/>
    <property type="molecule type" value="Genomic_DNA"/>
</dbReference>
<comment type="caution">
    <text evidence="1">The sequence shown here is derived from an EMBL/GenBank/DDBJ whole genome shotgun (WGS) entry which is preliminary data.</text>
</comment>
<evidence type="ECO:0000313" key="2">
    <source>
        <dbReference type="Proteomes" id="UP001162992"/>
    </source>
</evidence>
<reference evidence="2" key="1">
    <citation type="journal article" date="2024" name="Proc. Natl. Acad. Sci. U.S.A.">
        <title>Extraordinary preservation of gene collinearity over three hundred million years revealed in homosporous lycophytes.</title>
        <authorList>
            <person name="Li C."/>
            <person name="Wickell D."/>
            <person name="Kuo L.Y."/>
            <person name="Chen X."/>
            <person name="Nie B."/>
            <person name="Liao X."/>
            <person name="Peng D."/>
            <person name="Ji J."/>
            <person name="Jenkins J."/>
            <person name="Williams M."/>
            <person name="Shu S."/>
            <person name="Plott C."/>
            <person name="Barry K."/>
            <person name="Rajasekar S."/>
            <person name="Grimwood J."/>
            <person name="Han X."/>
            <person name="Sun S."/>
            <person name="Hou Z."/>
            <person name="He W."/>
            <person name="Dai G."/>
            <person name="Sun C."/>
            <person name="Schmutz J."/>
            <person name="Leebens-Mack J.H."/>
            <person name="Li F.W."/>
            <person name="Wang L."/>
        </authorList>
    </citation>
    <scope>NUCLEOTIDE SEQUENCE [LARGE SCALE GENOMIC DNA]</scope>
    <source>
        <strain evidence="2">cv. PW_Plant_1</strain>
    </source>
</reference>
<proteinExistence type="predicted"/>
<accession>A0ACC2C3T2</accession>
<organism evidence="1 2">
    <name type="scientific">Diphasiastrum complanatum</name>
    <name type="common">Issler's clubmoss</name>
    <name type="synonym">Lycopodium complanatum</name>
    <dbReference type="NCBI Taxonomy" id="34168"/>
    <lineage>
        <taxon>Eukaryota</taxon>
        <taxon>Viridiplantae</taxon>
        <taxon>Streptophyta</taxon>
        <taxon>Embryophyta</taxon>
        <taxon>Tracheophyta</taxon>
        <taxon>Lycopodiopsida</taxon>
        <taxon>Lycopodiales</taxon>
        <taxon>Lycopodiaceae</taxon>
        <taxon>Lycopodioideae</taxon>
        <taxon>Diphasiastrum</taxon>
    </lineage>
</organism>
<gene>
    <name evidence="1" type="ORF">O6H91_12G076900</name>
</gene>
<keyword evidence="2" id="KW-1185">Reference proteome</keyword>